<evidence type="ECO:0000313" key="2">
    <source>
        <dbReference type="WBParaSite" id="RSKR_0000191050.1"/>
    </source>
</evidence>
<protein>
    <submittedName>
        <fullName evidence="2">G_PROTEIN_RECEP_F1_2 domain-containing protein</fullName>
    </submittedName>
</protein>
<name>A0AC35TL89_9BILA</name>
<dbReference type="WBParaSite" id="RSKR_0000191050.1">
    <property type="protein sequence ID" value="RSKR_0000191050.1"/>
    <property type="gene ID" value="RSKR_0000191050"/>
</dbReference>
<sequence length="333" mass="38172">MLQIDQILNIIIVVSSLVLNILVLSLFSHFKVNGKLNPANWLIFIQCGIDIVFSITSFIFHAELVTINKYAVFYLINFDSVNLPVIVYYLFLWFYMAVAYINPTIVATMLYVRYQTIVNTGKAHDMKTVLKILISNCLFVVADVFMSMYNALEFDGDQNILYKFDQINNYTDTYVTKDGKALVFNVANIVYVIGIAVLVIYISSMFGVIATFLLKYRKFMIDNRSHISEETYLLNKEFFNILFLQTISPILFLLAPFCIVLVMVLFQIPARNLLTYVLISGSCVPLMNALFILLFLKKSRKILKDRGKRLVNFILCKPDQVIIMIPQSGNPTV</sequence>
<organism evidence="1 2">
    <name type="scientific">Rhabditophanes sp. KR3021</name>
    <dbReference type="NCBI Taxonomy" id="114890"/>
    <lineage>
        <taxon>Eukaryota</taxon>
        <taxon>Metazoa</taxon>
        <taxon>Ecdysozoa</taxon>
        <taxon>Nematoda</taxon>
        <taxon>Chromadorea</taxon>
        <taxon>Rhabditida</taxon>
        <taxon>Tylenchina</taxon>
        <taxon>Panagrolaimomorpha</taxon>
        <taxon>Strongyloidoidea</taxon>
        <taxon>Alloionematidae</taxon>
        <taxon>Rhabditophanes</taxon>
    </lineage>
</organism>
<accession>A0AC35TL89</accession>
<dbReference type="Proteomes" id="UP000095286">
    <property type="component" value="Unplaced"/>
</dbReference>
<reference evidence="2" key="1">
    <citation type="submission" date="2016-11" db="UniProtKB">
        <authorList>
            <consortium name="WormBaseParasite"/>
        </authorList>
    </citation>
    <scope>IDENTIFICATION</scope>
    <source>
        <strain evidence="2">KR3021</strain>
    </source>
</reference>
<evidence type="ECO:0000313" key="1">
    <source>
        <dbReference type="Proteomes" id="UP000095286"/>
    </source>
</evidence>
<proteinExistence type="predicted"/>